<feature type="transmembrane region" description="Helical" evidence="1">
    <location>
        <begin position="20"/>
        <end position="41"/>
    </location>
</feature>
<evidence type="ECO:0000259" key="3">
    <source>
        <dbReference type="PROSITE" id="PS50113"/>
    </source>
</evidence>
<gene>
    <name evidence="6" type="ordered locus">AciPR4_0211</name>
</gene>
<dbReference type="PROSITE" id="PS50887">
    <property type="entry name" value="GGDEF"/>
    <property type="match status" value="1"/>
</dbReference>
<name>E8UZX2_TERSS</name>
<dbReference type="RefSeq" id="WP_013566782.1">
    <property type="nucleotide sequence ID" value="NC_014963.1"/>
</dbReference>
<dbReference type="InterPro" id="IPR001610">
    <property type="entry name" value="PAC"/>
</dbReference>
<dbReference type="SUPFAM" id="SSF141868">
    <property type="entry name" value="EAL domain-like"/>
    <property type="match status" value="1"/>
</dbReference>
<dbReference type="NCBIfam" id="TIGR00229">
    <property type="entry name" value="sensory_box"/>
    <property type="match status" value="1"/>
</dbReference>
<keyword evidence="1" id="KW-1133">Transmembrane helix</keyword>
<dbReference type="eggNOG" id="COG5001">
    <property type="taxonomic scope" value="Bacteria"/>
</dbReference>
<keyword evidence="1" id="KW-0472">Membrane</keyword>
<dbReference type="SUPFAM" id="SSF55073">
    <property type="entry name" value="Nucleotide cyclase"/>
    <property type="match status" value="1"/>
</dbReference>
<reference evidence="6 7" key="1">
    <citation type="journal article" date="2012" name="Stand. Genomic Sci.">
        <title>Complete genome sequence of Terriglobus saanensis type strain SP1PR4(T), an Acidobacteria from tundra soil.</title>
        <authorList>
            <person name="Rawat S.R."/>
            <person name="Mannisto M.K."/>
            <person name="Starovoytov V."/>
            <person name="Goodwin L."/>
            <person name="Nolan M."/>
            <person name="Hauser L."/>
            <person name="Land M."/>
            <person name="Davenport K.W."/>
            <person name="Woyke T."/>
            <person name="Haggblom M.M."/>
        </authorList>
    </citation>
    <scope>NUCLEOTIDE SEQUENCE</scope>
    <source>
        <strain evidence="7">ATCC BAA-1853 / DSM 23119 / SP1PR4</strain>
    </source>
</reference>
<dbReference type="EMBL" id="CP002467">
    <property type="protein sequence ID" value="ADV81049.1"/>
    <property type="molecule type" value="Genomic_DNA"/>
</dbReference>
<dbReference type="Proteomes" id="UP000006844">
    <property type="component" value="Chromosome"/>
</dbReference>
<dbReference type="InterPro" id="IPR043128">
    <property type="entry name" value="Rev_trsase/Diguanyl_cyclase"/>
</dbReference>
<evidence type="ECO:0000259" key="5">
    <source>
        <dbReference type="PROSITE" id="PS50887"/>
    </source>
</evidence>
<dbReference type="STRING" id="401053.AciPR4_0211"/>
<dbReference type="InterPro" id="IPR001633">
    <property type="entry name" value="EAL_dom"/>
</dbReference>
<dbReference type="Gene3D" id="3.20.20.450">
    <property type="entry name" value="EAL domain"/>
    <property type="match status" value="1"/>
</dbReference>
<dbReference type="InterPro" id="IPR000700">
    <property type="entry name" value="PAS-assoc_C"/>
</dbReference>
<keyword evidence="7" id="KW-1185">Reference proteome</keyword>
<accession>E8UZX2</accession>
<dbReference type="Pfam" id="PF13426">
    <property type="entry name" value="PAS_9"/>
    <property type="match status" value="1"/>
</dbReference>
<dbReference type="Gene3D" id="3.30.70.270">
    <property type="match status" value="1"/>
</dbReference>
<dbReference type="SMART" id="SM00091">
    <property type="entry name" value="PAS"/>
    <property type="match status" value="2"/>
</dbReference>
<dbReference type="HOGENOM" id="CLU_000445_70_20_0"/>
<evidence type="ECO:0000313" key="7">
    <source>
        <dbReference type="Proteomes" id="UP000006844"/>
    </source>
</evidence>
<dbReference type="NCBIfam" id="TIGR00254">
    <property type="entry name" value="GGDEF"/>
    <property type="match status" value="1"/>
</dbReference>
<dbReference type="GO" id="GO:0003824">
    <property type="term" value="F:catalytic activity"/>
    <property type="evidence" value="ECO:0007669"/>
    <property type="project" value="UniProtKB-ARBA"/>
</dbReference>
<dbReference type="InterPro" id="IPR000160">
    <property type="entry name" value="GGDEF_dom"/>
</dbReference>
<dbReference type="PANTHER" id="PTHR44757:SF2">
    <property type="entry name" value="BIOFILM ARCHITECTURE MAINTENANCE PROTEIN MBAA"/>
    <property type="match status" value="1"/>
</dbReference>
<evidence type="ECO:0000313" key="6">
    <source>
        <dbReference type="EMBL" id="ADV81049.1"/>
    </source>
</evidence>
<dbReference type="CDD" id="cd01948">
    <property type="entry name" value="EAL"/>
    <property type="match status" value="1"/>
</dbReference>
<feature type="domain" description="EAL" evidence="4">
    <location>
        <begin position="772"/>
        <end position="1026"/>
    </location>
</feature>
<dbReference type="AlphaFoldDB" id="E8UZX2"/>
<dbReference type="InterPro" id="IPR029787">
    <property type="entry name" value="Nucleotide_cyclase"/>
</dbReference>
<proteinExistence type="predicted"/>
<dbReference type="FunFam" id="3.30.70.270:FF:000001">
    <property type="entry name" value="Diguanylate cyclase domain protein"/>
    <property type="match status" value="1"/>
</dbReference>
<dbReference type="SMART" id="SM00267">
    <property type="entry name" value="GGDEF"/>
    <property type="match status" value="1"/>
</dbReference>
<dbReference type="InterPro" id="IPR052155">
    <property type="entry name" value="Biofilm_reg_signaling"/>
</dbReference>
<dbReference type="PROSITE" id="PS50112">
    <property type="entry name" value="PAS"/>
    <property type="match status" value="1"/>
</dbReference>
<evidence type="ECO:0000259" key="2">
    <source>
        <dbReference type="PROSITE" id="PS50112"/>
    </source>
</evidence>
<dbReference type="CDD" id="cd01949">
    <property type="entry name" value="GGDEF"/>
    <property type="match status" value="1"/>
</dbReference>
<feature type="domain" description="GGDEF" evidence="5">
    <location>
        <begin position="630"/>
        <end position="763"/>
    </location>
</feature>
<dbReference type="OrthoDB" id="101222at2"/>
<keyword evidence="1" id="KW-0812">Transmembrane</keyword>
<evidence type="ECO:0000256" key="1">
    <source>
        <dbReference type="SAM" id="Phobius"/>
    </source>
</evidence>
<evidence type="ECO:0000259" key="4">
    <source>
        <dbReference type="PROSITE" id="PS50883"/>
    </source>
</evidence>
<feature type="domain" description="PAC" evidence="3">
    <location>
        <begin position="546"/>
        <end position="598"/>
    </location>
</feature>
<dbReference type="PANTHER" id="PTHR44757">
    <property type="entry name" value="DIGUANYLATE CYCLASE DGCP"/>
    <property type="match status" value="1"/>
</dbReference>
<dbReference type="SUPFAM" id="SSF55785">
    <property type="entry name" value="PYP-like sensor domain (PAS domain)"/>
    <property type="match status" value="2"/>
</dbReference>
<feature type="domain" description="PAS" evidence="2">
    <location>
        <begin position="464"/>
        <end position="511"/>
    </location>
</feature>
<dbReference type="PROSITE" id="PS50113">
    <property type="entry name" value="PAC"/>
    <property type="match status" value="1"/>
</dbReference>
<dbReference type="CDD" id="cd00130">
    <property type="entry name" value="PAS"/>
    <property type="match status" value="1"/>
</dbReference>
<dbReference type="Gene3D" id="3.30.450.20">
    <property type="entry name" value="PAS domain"/>
    <property type="match status" value="2"/>
</dbReference>
<dbReference type="InterPro" id="IPR035919">
    <property type="entry name" value="EAL_sf"/>
</dbReference>
<dbReference type="Pfam" id="PF00990">
    <property type="entry name" value="GGDEF"/>
    <property type="match status" value="1"/>
</dbReference>
<dbReference type="SMART" id="SM00052">
    <property type="entry name" value="EAL"/>
    <property type="match status" value="1"/>
</dbReference>
<dbReference type="PROSITE" id="PS50883">
    <property type="entry name" value="EAL"/>
    <property type="match status" value="1"/>
</dbReference>
<dbReference type="InterPro" id="IPR000014">
    <property type="entry name" value="PAS"/>
</dbReference>
<dbReference type="InterPro" id="IPR035965">
    <property type="entry name" value="PAS-like_dom_sf"/>
</dbReference>
<protein>
    <submittedName>
        <fullName evidence="6">Diguanylate cyclase/phosphodiesterase with PAS/PAC sensor(S)</fullName>
    </submittedName>
</protein>
<dbReference type="Pfam" id="PF00563">
    <property type="entry name" value="EAL"/>
    <property type="match status" value="1"/>
</dbReference>
<dbReference type="SMART" id="SM00086">
    <property type="entry name" value="PAC"/>
    <property type="match status" value="1"/>
</dbReference>
<organism evidence="6 7">
    <name type="scientific">Terriglobus saanensis (strain ATCC BAA-1853 / DSM 23119 / SP1PR4)</name>
    <dbReference type="NCBI Taxonomy" id="401053"/>
    <lineage>
        <taxon>Bacteria</taxon>
        <taxon>Pseudomonadati</taxon>
        <taxon>Acidobacteriota</taxon>
        <taxon>Terriglobia</taxon>
        <taxon>Terriglobales</taxon>
        <taxon>Acidobacteriaceae</taxon>
        <taxon>Terriglobus</taxon>
    </lineage>
</organism>
<dbReference type="KEGG" id="tsa:AciPR4_0211"/>
<sequence length="1029" mass="112678">MKRTTDRKTDTTTNHATGIISAAFLTLLVLAAILLGLTAAGDYFHVRSTAMGGQSRDARKDGFVFAATIGHRTRNAQIAAGSEQVLDFSRLPSEAAARLTTDTIKRPVEFLHDLGFTSIAIVRPDGIVIRSGAPLPSSIVSVPLKSSLPARLLWNNGFYLETRHELKSSKDEFLGTMVAQQPIPTLDEIFRQDPENGKTHDMMLCGPISSGAMCFASRSKNGPFTLTDTSDQRLQLIQSAFAGETSTEYWTRTSVGRVLASSVPVGSTGLALTKTVAVWETLIPLDLEVGAIALVVFVLMGLSWPLLTRAVKPLVDTLILEKERSNQNEHRFIAAMESSLSAFYLLDSVRDERNEIIDFRFVYLNGHAEKLIHRRSADLLGKWLCTEIPMNRTAGFFDKYRKVVETGIPFNEEASVSSVDVDAAWVHLQVVRLGDGIAITTTDISLRKRMEIQLEKALGFTQAIIDASPFSTIVTDLEGNIVAVNPATERMLWYTKAEMVGKMTPLSLHDPVELKLRAAELSAGMGVPVAANMEVFIVGPKRGMAEENEWTYIRKDGSRLPVQLTVTALTDDYGHETGYMGIAYDITERKRQQDYISHLAHHDSLTGLPTRILFKDRVDVALARVQRYGGKCALMLIDLDNFKDINDSLGHHAGDEVLIVIAQRLKEVLRSTDTVSRMGGDEFTVLLDHITSEEDATTAAVKLLATLSKPILIGEDLLPISASIGISIYPEGGATSGNLLKNADAAMYYAKGSGKQSYRLFTQGLADATTKRLQMEMALKKAIKSQEFSVVYQPQVALANDVIIGVEVLARWKSERLGVVPPSDFIPIAEQCGVIAPLGEWILRTACNDVKALSDSIGRPLRLAVNVSPRQLEREGFAARVALILVETMFPAEMLEIEITEGVLMSDSLLVWEALKDLQSQGVQMAIDDFGTGFSNISYLLKLSVNQIKIDRSFITNLEDDPGCDAVVGSLISMANTLGVTVVAEGVETEGQRDILRAKGCHEAQGYFYHRPMDVADLMKVLQGSKVGA</sequence>